<feature type="transmembrane region" description="Helical" evidence="1">
    <location>
        <begin position="74"/>
        <end position="95"/>
    </location>
</feature>
<dbReference type="PANTHER" id="PTHR42029">
    <property type="entry name" value="AN04G07800"/>
    <property type="match status" value="1"/>
</dbReference>
<proteinExistence type="predicted"/>
<gene>
    <name evidence="2" type="ORF">AAWM_11186</name>
</gene>
<reference evidence="2 3" key="1">
    <citation type="submission" date="2016-09" db="EMBL/GenBank/DDBJ databases">
        <title>Aspergillus awamori IFM 58123T.</title>
        <authorList>
            <person name="Kusuya Y."/>
            <person name="Shimizu M."/>
            <person name="Takahashi H."/>
            <person name="Yaguchi T."/>
        </authorList>
    </citation>
    <scope>NUCLEOTIDE SEQUENCE [LARGE SCALE GENOMIC DNA]</scope>
    <source>
        <strain evidence="2 3">IFM 58123</strain>
    </source>
</reference>
<dbReference type="STRING" id="105351.A0A401L9R9"/>
<keyword evidence="1" id="KW-0812">Transmembrane</keyword>
<evidence type="ECO:0000313" key="3">
    <source>
        <dbReference type="Proteomes" id="UP000286921"/>
    </source>
</evidence>
<dbReference type="PANTHER" id="PTHR42029:SF3">
    <property type="entry name" value="AN04G07800"/>
    <property type="match status" value="1"/>
</dbReference>
<keyword evidence="1" id="KW-1133">Transmembrane helix</keyword>
<feature type="transmembrane region" description="Helical" evidence="1">
    <location>
        <begin position="151"/>
        <end position="168"/>
    </location>
</feature>
<dbReference type="EMBL" id="BDHI01000031">
    <property type="protein sequence ID" value="GCB28301.1"/>
    <property type="molecule type" value="Genomic_DNA"/>
</dbReference>
<feature type="transmembrane region" description="Helical" evidence="1">
    <location>
        <begin position="50"/>
        <end position="68"/>
    </location>
</feature>
<feature type="transmembrane region" description="Helical" evidence="1">
    <location>
        <begin position="180"/>
        <end position="196"/>
    </location>
</feature>
<evidence type="ECO:0000256" key="1">
    <source>
        <dbReference type="SAM" id="Phobius"/>
    </source>
</evidence>
<name>A0A401L9R9_ASPAW</name>
<keyword evidence="3" id="KW-1185">Reference proteome</keyword>
<accession>A0A401L9R9</accession>
<keyword evidence="1" id="KW-0472">Membrane</keyword>
<evidence type="ECO:0000313" key="2">
    <source>
        <dbReference type="EMBL" id="GCB28301.1"/>
    </source>
</evidence>
<comment type="caution">
    <text evidence="2">The sequence shown here is derived from an EMBL/GenBank/DDBJ whole genome shotgun (WGS) entry which is preliminary data.</text>
</comment>
<protein>
    <submittedName>
        <fullName evidence="2">Uncharacterized protein</fullName>
    </submittedName>
</protein>
<dbReference type="AlphaFoldDB" id="A0A401L9R9"/>
<sequence>MTLSVGHRPRDPDILVMEAWGQGFLVGSLVVMIAITAANMKKGVLLHKLIVAELALALGHGTFIFLHAAAQGWYLSATAVGLMISHTLHNVIAWMKIRGFFTPWGTLLYLITLLAAQPYWVVDIYANFAFFNRGQALYTTTRPLEPLFRDPWWIFTTCFLLYVIQRGYGCSLVQLIRISPRFGVMLLFMVISVVLPPGMEPFWKLAFVFKCLSDTIILVDFRSALDRLRYHYHPDGVPPQEATHARGRSTNRLVDCVPEASIKRPEPVCRPPDMM</sequence>
<organism evidence="2 3">
    <name type="scientific">Aspergillus awamori</name>
    <name type="common">Black koji mold</name>
    <dbReference type="NCBI Taxonomy" id="105351"/>
    <lineage>
        <taxon>Eukaryota</taxon>
        <taxon>Fungi</taxon>
        <taxon>Dikarya</taxon>
        <taxon>Ascomycota</taxon>
        <taxon>Pezizomycotina</taxon>
        <taxon>Eurotiomycetes</taxon>
        <taxon>Eurotiomycetidae</taxon>
        <taxon>Eurotiales</taxon>
        <taxon>Aspergillaceae</taxon>
        <taxon>Aspergillus</taxon>
    </lineage>
</organism>
<dbReference type="Proteomes" id="UP000286921">
    <property type="component" value="Unassembled WGS sequence"/>
</dbReference>
<feature type="transmembrane region" description="Helical" evidence="1">
    <location>
        <begin position="107"/>
        <end position="131"/>
    </location>
</feature>
<feature type="transmembrane region" description="Helical" evidence="1">
    <location>
        <begin position="20"/>
        <end position="38"/>
    </location>
</feature>